<dbReference type="Proteomes" id="UP000095281">
    <property type="component" value="Unplaced"/>
</dbReference>
<accession>A0A1I8BZ87</accession>
<dbReference type="AlphaFoldDB" id="A0A1I8BZ87"/>
<sequence>MRFALLLTLKITQILLIVILLWRVFSECTICGHFVSTKTVIRYEIDGTCQKLFFYLPPNPEEKRMNILSNISPHLRLWWSFDGEKFMPPKPEKEQLQQIVENIKEEIYSSARLLEIELKKENKKEEKLNNKLIRNNNRERIKRGEVF</sequence>
<keyword evidence="2" id="KW-1185">Reference proteome</keyword>
<reference evidence="3" key="1">
    <citation type="submission" date="2016-11" db="UniProtKB">
        <authorList>
            <consortium name="WormBaseParasite"/>
        </authorList>
    </citation>
    <scope>IDENTIFICATION</scope>
</reference>
<keyword evidence="1" id="KW-0175">Coiled coil</keyword>
<feature type="coiled-coil region" evidence="1">
    <location>
        <begin position="111"/>
        <end position="138"/>
    </location>
</feature>
<proteinExistence type="predicted"/>
<protein>
    <submittedName>
        <fullName evidence="3">Uncharacterized protein</fullName>
    </submittedName>
</protein>
<evidence type="ECO:0000313" key="2">
    <source>
        <dbReference type="Proteomes" id="UP000095281"/>
    </source>
</evidence>
<evidence type="ECO:0000256" key="1">
    <source>
        <dbReference type="SAM" id="Coils"/>
    </source>
</evidence>
<organism evidence="2 3">
    <name type="scientific">Meloidogyne hapla</name>
    <name type="common">Root-knot nematode worm</name>
    <dbReference type="NCBI Taxonomy" id="6305"/>
    <lineage>
        <taxon>Eukaryota</taxon>
        <taxon>Metazoa</taxon>
        <taxon>Ecdysozoa</taxon>
        <taxon>Nematoda</taxon>
        <taxon>Chromadorea</taxon>
        <taxon>Rhabditida</taxon>
        <taxon>Tylenchina</taxon>
        <taxon>Tylenchomorpha</taxon>
        <taxon>Tylenchoidea</taxon>
        <taxon>Meloidogynidae</taxon>
        <taxon>Meloidogyninae</taxon>
        <taxon>Meloidogyne</taxon>
    </lineage>
</organism>
<evidence type="ECO:0000313" key="3">
    <source>
        <dbReference type="WBParaSite" id="MhA1_Contig818.frz3.gene13"/>
    </source>
</evidence>
<dbReference type="WBParaSite" id="MhA1_Contig818.frz3.gene13">
    <property type="protein sequence ID" value="MhA1_Contig818.frz3.gene13"/>
    <property type="gene ID" value="MhA1_Contig818.frz3.gene13"/>
</dbReference>
<name>A0A1I8BZ87_MELHA</name>